<evidence type="ECO:0000259" key="4">
    <source>
        <dbReference type="PROSITE" id="PS51321"/>
    </source>
</evidence>
<feature type="region of interest" description="Disordered" evidence="2">
    <location>
        <begin position="156"/>
        <end position="308"/>
    </location>
</feature>
<keyword evidence="1" id="KW-0539">Nucleus</keyword>
<dbReference type="SUPFAM" id="SSF47676">
    <property type="entry name" value="Conserved domain common to transcription factors TFIIS, elongin A, CRSP70"/>
    <property type="match status" value="1"/>
</dbReference>
<feature type="compositionally biased region" description="Basic and acidic residues" evidence="2">
    <location>
        <begin position="224"/>
        <end position="238"/>
    </location>
</feature>
<feature type="compositionally biased region" description="Basic and acidic residues" evidence="2">
    <location>
        <begin position="256"/>
        <end position="300"/>
    </location>
</feature>
<accession>A0A0P4W5D0</accession>
<dbReference type="InterPro" id="IPR017923">
    <property type="entry name" value="TFIIS_N"/>
</dbReference>
<evidence type="ECO:0000256" key="2">
    <source>
        <dbReference type="SAM" id="MobiDB-lite"/>
    </source>
</evidence>
<feature type="compositionally biased region" description="Basic and acidic residues" evidence="2">
    <location>
        <begin position="199"/>
        <end position="210"/>
    </location>
</feature>
<dbReference type="InterPro" id="IPR036575">
    <property type="entry name" value="TFIIS_cen_dom_sf"/>
</dbReference>
<dbReference type="SUPFAM" id="SSF46942">
    <property type="entry name" value="Elongation factor TFIIS domain 2"/>
    <property type="match status" value="1"/>
</dbReference>
<organism evidence="5">
    <name type="scientific">Scylla olivacea</name>
    <name type="common">Orange mud crab</name>
    <name type="synonym">Cancer olivacea</name>
    <dbReference type="NCBI Taxonomy" id="85551"/>
    <lineage>
        <taxon>Eukaryota</taxon>
        <taxon>Metazoa</taxon>
        <taxon>Ecdysozoa</taxon>
        <taxon>Arthropoda</taxon>
        <taxon>Crustacea</taxon>
        <taxon>Multicrustacea</taxon>
        <taxon>Malacostraca</taxon>
        <taxon>Eumalacostraca</taxon>
        <taxon>Eucarida</taxon>
        <taxon>Decapoda</taxon>
        <taxon>Pleocyemata</taxon>
        <taxon>Brachyura</taxon>
        <taxon>Eubrachyura</taxon>
        <taxon>Portunoidea</taxon>
        <taxon>Portunidae</taxon>
        <taxon>Portuninae</taxon>
        <taxon>Scylla</taxon>
    </lineage>
</organism>
<name>A0A0P4W5D0_SCYOL</name>
<protein>
    <recommendedName>
        <fullName evidence="6">TFIIS N-terminal domain-containing protein</fullName>
    </recommendedName>
</protein>
<dbReference type="Gene3D" id="1.20.930.10">
    <property type="entry name" value="Conserved domain common to transcription factors TFIIS, elongin A, CRSP70"/>
    <property type="match status" value="1"/>
</dbReference>
<feature type="compositionally biased region" description="Basic and acidic residues" evidence="2">
    <location>
        <begin position="156"/>
        <end position="178"/>
    </location>
</feature>
<evidence type="ECO:0000256" key="1">
    <source>
        <dbReference type="PROSITE-ProRule" id="PRU00649"/>
    </source>
</evidence>
<evidence type="ECO:0000259" key="3">
    <source>
        <dbReference type="PROSITE" id="PS51319"/>
    </source>
</evidence>
<evidence type="ECO:0000313" key="5">
    <source>
        <dbReference type="EMBL" id="JAI60391.1"/>
    </source>
</evidence>
<dbReference type="EMBL" id="GDRN01090886">
    <property type="protein sequence ID" value="JAI60391.1"/>
    <property type="molecule type" value="Transcribed_RNA"/>
</dbReference>
<dbReference type="Gene3D" id="1.10.472.30">
    <property type="entry name" value="Transcription elongation factor S-II, central domain"/>
    <property type="match status" value="1"/>
</dbReference>
<feature type="domain" description="TFIIS central" evidence="4">
    <location>
        <begin position="291"/>
        <end position="370"/>
    </location>
</feature>
<dbReference type="InterPro" id="IPR003618">
    <property type="entry name" value="TFIIS_cen_dom"/>
</dbReference>
<dbReference type="PROSITE" id="PS51319">
    <property type="entry name" value="TFIIS_N"/>
    <property type="match status" value="1"/>
</dbReference>
<dbReference type="AlphaFoldDB" id="A0A0P4W5D0"/>
<dbReference type="Pfam" id="PF08711">
    <property type="entry name" value="Med26"/>
    <property type="match status" value="1"/>
</dbReference>
<sequence>MKRNSKSQVTLDGFVVRSSKVSPSSSPIKELGMRQATLESLKGVVVVEEMERARVVLERNDVSTELKVDTLQHLLRKTPAKEVLVKTKLGKTVHKLCRAEEGEVAAAAQQVYTSWKNHILSKVNRPYIEVKCDLKTQKLRSSAKQMLLEALQREIEEGGVEHESSREVEVSERKEIKQNTHKHIHKDEGNSVGKSASKRPRDDCTLEKPVHKSKQSIEEEEGKSEDRGNHKRSKEDKHTKKYKHKHNLREDEEEEGKNRDRGDYKRLKQDSHTEKYEQKHRKNHEEGRSGDRGEQREARGTQDTQQDSVDTIADHLEREVYQVYTRRVDNRYRRTIRSMIFALRHQRDVRKAVVLATLSVEDFVSQHMKT</sequence>
<evidence type="ECO:0008006" key="6">
    <source>
        <dbReference type="Google" id="ProtNLM"/>
    </source>
</evidence>
<feature type="domain" description="TFIIS N-terminal" evidence="3">
    <location>
        <begin position="51"/>
        <end position="122"/>
    </location>
</feature>
<dbReference type="PROSITE" id="PS51321">
    <property type="entry name" value="TFIIS_CENTRAL"/>
    <property type="match status" value="1"/>
</dbReference>
<reference evidence="5" key="1">
    <citation type="submission" date="2015-09" db="EMBL/GenBank/DDBJ databases">
        <title>Scylla olivacea transcriptome.</title>
        <authorList>
            <person name="Ikhwanuddin M."/>
        </authorList>
    </citation>
    <scope>NUCLEOTIDE SEQUENCE</scope>
</reference>
<dbReference type="GO" id="GO:0005634">
    <property type="term" value="C:nucleus"/>
    <property type="evidence" value="ECO:0007669"/>
    <property type="project" value="UniProtKB-SubCell"/>
</dbReference>
<comment type="subcellular location">
    <subcellularLocation>
        <location evidence="1">Nucleus</location>
    </subcellularLocation>
</comment>
<dbReference type="InterPro" id="IPR035441">
    <property type="entry name" value="TFIIS/LEDGF_dom_sf"/>
</dbReference>
<proteinExistence type="predicted"/>
<dbReference type="GO" id="GO:0006351">
    <property type="term" value="P:DNA-templated transcription"/>
    <property type="evidence" value="ECO:0007669"/>
    <property type="project" value="InterPro"/>
</dbReference>